<protein>
    <submittedName>
        <fullName evidence="2">Gamma-glutamyl-gamma-aminobutyrate hydrolase family protein</fullName>
    </submittedName>
</protein>
<name>A0A955E0V0_UNCKA</name>
<proteinExistence type="predicted"/>
<evidence type="ECO:0000313" key="2">
    <source>
        <dbReference type="EMBL" id="MCA9302128.1"/>
    </source>
</evidence>
<dbReference type="InterPro" id="IPR044992">
    <property type="entry name" value="ChyE-like"/>
</dbReference>
<sequence>MLTLLQYRTDQSGWHEVKCMYSANMCKYNEMQIVNVANPHITVQDMLPLLSKSTQVIIGGLGESGFEEKNPKKKALFKGMVEKSKPLLSHIIEREIPLLGVCFGHQLIAHLYGGEVVEDKSKAETGLNKITLNANGLNDPIFSGIDKDFYAIEGHKSSVVKLPIGAALLASSEKCEIQAYRLGRATYGLQFHSELDVEDVNYRLSLYPEYAGNSLNIKYNKELVVKKILKNFAILS</sequence>
<evidence type="ECO:0000313" key="3">
    <source>
        <dbReference type="Proteomes" id="UP000714817"/>
    </source>
</evidence>
<dbReference type="AlphaFoldDB" id="A0A955E0V0"/>
<organism evidence="2 3">
    <name type="scientific">candidate division WWE3 bacterium</name>
    <dbReference type="NCBI Taxonomy" id="2053526"/>
    <lineage>
        <taxon>Bacteria</taxon>
        <taxon>Katanobacteria</taxon>
    </lineage>
</organism>
<dbReference type="Gene3D" id="3.40.50.880">
    <property type="match status" value="1"/>
</dbReference>
<gene>
    <name evidence="2" type="ORF">KDA10_02050</name>
</gene>
<dbReference type="EMBL" id="JAGQNY010000006">
    <property type="protein sequence ID" value="MCA9302128.1"/>
    <property type="molecule type" value="Genomic_DNA"/>
</dbReference>
<comment type="caution">
    <text evidence="2">The sequence shown here is derived from an EMBL/GenBank/DDBJ whole genome shotgun (WGS) entry which is preliminary data.</text>
</comment>
<reference evidence="2" key="1">
    <citation type="submission" date="2020-04" db="EMBL/GenBank/DDBJ databases">
        <authorList>
            <person name="Zhang T."/>
        </authorList>
    </citation>
    <scope>NUCLEOTIDE SEQUENCE</scope>
    <source>
        <strain evidence="2">HKST-UBA80</strain>
    </source>
</reference>
<accession>A0A955E0V0</accession>
<evidence type="ECO:0000259" key="1">
    <source>
        <dbReference type="Pfam" id="PF00117"/>
    </source>
</evidence>
<dbReference type="Proteomes" id="UP000714817">
    <property type="component" value="Unassembled WGS sequence"/>
</dbReference>
<dbReference type="PANTHER" id="PTHR42695:SF5">
    <property type="entry name" value="GLUTAMINE AMIDOTRANSFERASE YLR126C-RELATED"/>
    <property type="match status" value="1"/>
</dbReference>
<dbReference type="Pfam" id="PF00117">
    <property type="entry name" value="GATase"/>
    <property type="match status" value="1"/>
</dbReference>
<dbReference type="SUPFAM" id="SSF52317">
    <property type="entry name" value="Class I glutamine amidotransferase-like"/>
    <property type="match status" value="1"/>
</dbReference>
<keyword evidence="2" id="KW-0378">Hydrolase</keyword>
<dbReference type="GO" id="GO:0005829">
    <property type="term" value="C:cytosol"/>
    <property type="evidence" value="ECO:0007669"/>
    <property type="project" value="TreeGrafter"/>
</dbReference>
<dbReference type="CDD" id="cd01741">
    <property type="entry name" value="GATase1_1"/>
    <property type="match status" value="1"/>
</dbReference>
<dbReference type="InterPro" id="IPR017926">
    <property type="entry name" value="GATASE"/>
</dbReference>
<feature type="domain" description="Glutamine amidotransferase" evidence="1">
    <location>
        <begin position="71"/>
        <end position="195"/>
    </location>
</feature>
<reference evidence="2" key="2">
    <citation type="journal article" date="2021" name="Microbiome">
        <title>Successional dynamics and alternative stable states in a saline activated sludge microbial community over 9 years.</title>
        <authorList>
            <person name="Wang Y."/>
            <person name="Ye J."/>
            <person name="Ju F."/>
            <person name="Liu L."/>
            <person name="Boyd J.A."/>
            <person name="Deng Y."/>
            <person name="Parks D.H."/>
            <person name="Jiang X."/>
            <person name="Yin X."/>
            <person name="Woodcroft B.J."/>
            <person name="Tyson G.W."/>
            <person name="Hugenholtz P."/>
            <person name="Polz M.F."/>
            <person name="Zhang T."/>
        </authorList>
    </citation>
    <scope>NUCLEOTIDE SEQUENCE</scope>
    <source>
        <strain evidence="2">HKST-UBA80</strain>
    </source>
</reference>
<dbReference type="PROSITE" id="PS51273">
    <property type="entry name" value="GATASE_TYPE_1"/>
    <property type="match status" value="1"/>
</dbReference>
<dbReference type="GO" id="GO:0016787">
    <property type="term" value="F:hydrolase activity"/>
    <property type="evidence" value="ECO:0007669"/>
    <property type="project" value="UniProtKB-KW"/>
</dbReference>
<dbReference type="InterPro" id="IPR029062">
    <property type="entry name" value="Class_I_gatase-like"/>
</dbReference>
<dbReference type="PANTHER" id="PTHR42695">
    <property type="entry name" value="GLUTAMINE AMIDOTRANSFERASE YLR126C-RELATED"/>
    <property type="match status" value="1"/>
</dbReference>
<dbReference type="CDD" id="cd01653">
    <property type="entry name" value="GATase1"/>
    <property type="match status" value="1"/>
</dbReference>